<protein>
    <recommendedName>
        <fullName evidence="4">Yip1 domain-containing protein</fullName>
    </recommendedName>
</protein>
<feature type="transmembrane region" description="Helical" evidence="1">
    <location>
        <begin position="61"/>
        <end position="81"/>
    </location>
</feature>
<keyword evidence="1" id="KW-1133">Transmembrane helix</keyword>
<organism evidence="2 3">
    <name type="scientific">Snodgrassella alvi</name>
    <dbReference type="NCBI Taxonomy" id="1196083"/>
    <lineage>
        <taxon>Bacteria</taxon>
        <taxon>Pseudomonadati</taxon>
        <taxon>Pseudomonadota</taxon>
        <taxon>Betaproteobacteria</taxon>
        <taxon>Neisseriales</taxon>
        <taxon>Neisseriaceae</taxon>
        <taxon>Snodgrassella</taxon>
    </lineage>
</organism>
<feature type="transmembrane region" description="Helical" evidence="1">
    <location>
        <begin position="93"/>
        <end position="119"/>
    </location>
</feature>
<name>A0ABD7Z506_9NEIS</name>
<evidence type="ECO:0008006" key="4">
    <source>
        <dbReference type="Google" id="ProtNLM"/>
    </source>
</evidence>
<keyword evidence="1" id="KW-0472">Membrane</keyword>
<feature type="transmembrane region" description="Helical" evidence="1">
    <location>
        <begin position="154"/>
        <end position="172"/>
    </location>
</feature>
<dbReference type="AlphaFoldDB" id="A0ABD7Z506"/>
<dbReference type="EMBL" id="CP132375">
    <property type="protein sequence ID" value="WLS98930.1"/>
    <property type="molecule type" value="Genomic_DNA"/>
</dbReference>
<feature type="transmembrane region" description="Helical" evidence="1">
    <location>
        <begin position="126"/>
        <end position="148"/>
    </location>
</feature>
<sequence>MLGKIDIPVFCPVLDYDAIEWLPVKTAILIYNPNCGIDLMYQFFLDACAALRLRFYPKTHYRYNPLIFVTVLLALGLMNMANMSQILGRQTGITIFVIVLTVVRWGVLSMVMEIILGYYNKQPGHWYGYVLATEVLILPTLATLYWPQVLATPGSLWLLWTLVVQIFGFVRISQQNIFKVFLGYIIYFLITCLAGGILLLLFSAMGWVDINSMSDAFRQMLEAQSAGTGMR</sequence>
<accession>A0ABD7Z506</accession>
<reference evidence="2 3" key="1">
    <citation type="submission" date="2023-08" db="EMBL/GenBank/DDBJ databases">
        <title>Complete genome sequences of 12 bacterial strains from the honey bee gut, resolved with long-read nanopore sequencing.</title>
        <authorList>
            <person name="Kwong W.K."/>
            <person name="Acheampong S."/>
            <person name="Polat M.F."/>
        </authorList>
    </citation>
    <scope>NUCLEOTIDE SEQUENCE [LARGE SCALE GENOMIC DNA]</scope>
    <source>
        <strain evidence="3">wkB9</strain>
    </source>
</reference>
<dbReference type="RefSeq" id="WP_144353307.1">
    <property type="nucleotide sequence ID" value="NZ_CP132375.1"/>
</dbReference>
<dbReference type="GeneID" id="32537859"/>
<evidence type="ECO:0000313" key="2">
    <source>
        <dbReference type="EMBL" id="WLS98930.1"/>
    </source>
</evidence>
<proteinExistence type="predicted"/>
<keyword evidence="1" id="KW-0812">Transmembrane</keyword>
<feature type="transmembrane region" description="Helical" evidence="1">
    <location>
        <begin position="184"/>
        <end position="208"/>
    </location>
</feature>
<evidence type="ECO:0000256" key="1">
    <source>
        <dbReference type="SAM" id="Phobius"/>
    </source>
</evidence>
<evidence type="ECO:0000313" key="3">
    <source>
        <dbReference type="Proteomes" id="UP001229773"/>
    </source>
</evidence>
<gene>
    <name evidence="2" type="ORF">RAM05_02655</name>
</gene>
<dbReference type="Proteomes" id="UP001229773">
    <property type="component" value="Chromosome"/>
</dbReference>